<proteinExistence type="predicted"/>
<dbReference type="EMBL" id="BSDR01000001">
    <property type="protein sequence ID" value="GLI34764.1"/>
    <property type="molecule type" value="Genomic_DNA"/>
</dbReference>
<sequence length="243" mass="25677">MKRGERFALLFAGILILLTMVSEGFCATPMVEKNLFAPDRKPPSPESVEAAPQKKGPGVSIKAIQLDGIIVYGNTKKAIIRFKGAASGADSKKKGGSPYSAVQEGGQVGDYKVIKIGTKSIILEKDGVHEEISLFAEGKVVPPPPPVPASIPVNERPGVPAQGSPQENAAPQDARPGVMQGGNPANQIPQQLPPQPLNPNLVPPRPPEGQSISNEEDQQGGDEEISPDDQNIDEGDEAEDEDQ</sequence>
<evidence type="ECO:0000256" key="1">
    <source>
        <dbReference type="SAM" id="MobiDB-lite"/>
    </source>
</evidence>
<feature type="compositionally biased region" description="Pro residues" evidence="1">
    <location>
        <begin position="191"/>
        <end position="207"/>
    </location>
</feature>
<feature type="compositionally biased region" description="Acidic residues" evidence="1">
    <location>
        <begin position="214"/>
        <end position="243"/>
    </location>
</feature>
<evidence type="ECO:0000313" key="2">
    <source>
        <dbReference type="EMBL" id="GLI34764.1"/>
    </source>
</evidence>
<name>A0A9W6D4K0_9BACT</name>
<feature type="region of interest" description="Disordered" evidence="1">
    <location>
        <begin position="138"/>
        <end position="243"/>
    </location>
</feature>
<dbReference type="RefSeq" id="WP_281794170.1">
    <property type="nucleotide sequence ID" value="NZ_BSDR01000001.1"/>
</dbReference>
<gene>
    <name evidence="2" type="ORF">DAMNIGENAA_21970</name>
</gene>
<keyword evidence="3" id="KW-1185">Reference proteome</keyword>
<evidence type="ECO:0000313" key="3">
    <source>
        <dbReference type="Proteomes" id="UP001144372"/>
    </source>
</evidence>
<dbReference type="Proteomes" id="UP001144372">
    <property type="component" value="Unassembled WGS sequence"/>
</dbReference>
<comment type="caution">
    <text evidence="2">The sequence shown here is derived from an EMBL/GenBank/DDBJ whole genome shotgun (WGS) entry which is preliminary data.</text>
</comment>
<dbReference type="AlphaFoldDB" id="A0A9W6D4K0"/>
<reference evidence="2" key="1">
    <citation type="submission" date="2022-12" db="EMBL/GenBank/DDBJ databases">
        <title>Reference genome sequencing for broad-spectrum identification of bacterial and archaeal isolates by mass spectrometry.</title>
        <authorList>
            <person name="Sekiguchi Y."/>
            <person name="Tourlousse D.M."/>
        </authorList>
    </citation>
    <scope>NUCLEOTIDE SEQUENCE</scope>
    <source>
        <strain evidence="2">ASRB1</strain>
    </source>
</reference>
<organism evidence="2 3">
    <name type="scientific">Desulforhabdus amnigena</name>
    <dbReference type="NCBI Taxonomy" id="40218"/>
    <lineage>
        <taxon>Bacteria</taxon>
        <taxon>Pseudomonadati</taxon>
        <taxon>Thermodesulfobacteriota</taxon>
        <taxon>Syntrophobacteria</taxon>
        <taxon>Syntrophobacterales</taxon>
        <taxon>Syntrophobacteraceae</taxon>
        <taxon>Desulforhabdus</taxon>
    </lineage>
</organism>
<accession>A0A9W6D4K0</accession>
<protein>
    <submittedName>
        <fullName evidence="2">Uncharacterized protein</fullName>
    </submittedName>
</protein>